<name>X1FKL0_9ZZZZ</name>
<protein>
    <submittedName>
        <fullName evidence="2">Uncharacterized protein</fullName>
    </submittedName>
</protein>
<dbReference type="EMBL" id="BARU01010442">
    <property type="protein sequence ID" value="GAH33050.1"/>
    <property type="molecule type" value="Genomic_DNA"/>
</dbReference>
<feature type="compositionally biased region" description="Basic and acidic residues" evidence="1">
    <location>
        <begin position="120"/>
        <end position="151"/>
    </location>
</feature>
<evidence type="ECO:0000313" key="2">
    <source>
        <dbReference type="EMBL" id="GAH33050.1"/>
    </source>
</evidence>
<feature type="non-terminal residue" evidence="2">
    <location>
        <position position="1"/>
    </location>
</feature>
<gene>
    <name evidence="2" type="ORF">S03H2_19909</name>
</gene>
<proteinExistence type="predicted"/>
<sequence length="163" mass="18517">PEAEREDSEQPKPEEMPLGDILTKENVEMLISVPFRMAADFTGWDGAELTADEKKRLTPMSRAMLLKYVPDLMQQYFVEVVFILVVGEIVVAKYRAYGEFASEQQSKKEAQEKAAQQAEAEERRKLEQEENARKDAEVPPEPERPRTKDEAGDPSWNKPGGFG</sequence>
<feature type="region of interest" description="Disordered" evidence="1">
    <location>
        <begin position="101"/>
        <end position="163"/>
    </location>
</feature>
<comment type="caution">
    <text evidence="2">The sequence shown here is derived from an EMBL/GenBank/DDBJ whole genome shotgun (WGS) entry which is preliminary data.</text>
</comment>
<dbReference type="AlphaFoldDB" id="X1FKL0"/>
<evidence type="ECO:0000256" key="1">
    <source>
        <dbReference type="SAM" id="MobiDB-lite"/>
    </source>
</evidence>
<organism evidence="2">
    <name type="scientific">marine sediment metagenome</name>
    <dbReference type="NCBI Taxonomy" id="412755"/>
    <lineage>
        <taxon>unclassified sequences</taxon>
        <taxon>metagenomes</taxon>
        <taxon>ecological metagenomes</taxon>
    </lineage>
</organism>
<reference evidence="2" key="1">
    <citation type="journal article" date="2014" name="Front. Microbiol.">
        <title>High frequency of phylogenetically diverse reductive dehalogenase-homologous genes in deep subseafloor sedimentary metagenomes.</title>
        <authorList>
            <person name="Kawai M."/>
            <person name="Futagami T."/>
            <person name="Toyoda A."/>
            <person name="Takaki Y."/>
            <person name="Nishi S."/>
            <person name="Hori S."/>
            <person name="Arai W."/>
            <person name="Tsubouchi T."/>
            <person name="Morono Y."/>
            <person name="Uchiyama I."/>
            <person name="Ito T."/>
            <person name="Fujiyama A."/>
            <person name="Inagaki F."/>
            <person name="Takami H."/>
        </authorList>
    </citation>
    <scope>NUCLEOTIDE SEQUENCE</scope>
    <source>
        <strain evidence="2">Expedition CK06-06</strain>
    </source>
</reference>
<accession>X1FKL0</accession>